<keyword evidence="3 19" id="KW-0031">Aminopeptidase</keyword>
<dbReference type="FunFam" id="2.60.40.1730:FF:000001">
    <property type="entry name" value="Leucyl-cystinyl aminopeptidase"/>
    <property type="match status" value="1"/>
</dbReference>
<dbReference type="Ensembl" id="ENSLCAT00010047576.1">
    <property type="protein sequence ID" value="ENSLCAP00010046460.1"/>
    <property type="gene ID" value="ENSLCAG00010021158.1"/>
</dbReference>
<dbReference type="PRINTS" id="PR00756">
    <property type="entry name" value="ALADIPTASE"/>
</dbReference>
<dbReference type="GO" id="GO:0005615">
    <property type="term" value="C:extracellular space"/>
    <property type="evidence" value="ECO:0007669"/>
    <property type="project" value="TreeGrafter"/>
</dbReference>
<sequence>MGKGFYISKPVGIVSIILCAGALATIIALSVVYSEEKAKNNNQVSPTDGGTTSKPPVTTLAPSNEPWDKYRLPKNLVPDHYNLTLWPRLTPDLTTGLYIFTGKSTVEFETTEETDLILIHSSKLNYTILENGHLARLTSVNSGVRVPLIKVSWLQSVTQYLVLQLDGKLMTGHRYHLYTKFTGELADDLGGFYRSEYMEDGVKKVVATTQMQPTDARKAFPCFDEPAMKAIFYITLIHDRGTVALSNGEEKGYPVTIDNQHVQKTVFEPTEKMSTYLLAFIVSDFDFINNTIDGVWIRIFARKPAIAAGQGEYALNKTGPILKFFEKYYNSSYPLPKSDQIALPDFNAGAMENWGLITYRETALLYDKEFSSNSNKQRIATIIAHELAHMWFGNLVTLRWWNDLWLNEGFASYVEYLGAHEAEPDWNVKDLIVLGDVHRVFAVDALASSHPLSSKEEDIQKPAQISELFDAISYSKGASVLRMLSDFLTEEVFTMGLRTYLSEFAFGNAVYTDLWKHLQMAVDANGTELPDTVHNIMNTWVLQMGFPVVTIDTKTGVVSQKHFLLDPDSEVTAPSPFKYVHHLSVALSLYLIPVINRAQLVDDAFNLARAKIISTVLALNTTKYLDKEREYMPWESALNNLDFFYLMFDRSEVYGPMQDYLRKQVTPLFNYYKTLTENWSKVPDGHMDQYNQVNAISLACRTGLEELKPSALSVVIGANEWEFAWSQFKNATIATEADKLRSALACTKQPWLLNRYLEYTLDPKMIRKQDATSTIVYIANNVIGQSLAWDFVRARWSYIFTQYGGGSFSFSNLINGVTKRFSTEFELQQVRQSKHLFQIFSQFLLNDFCPFLHRISYRFISTLRDFHLLRLLECDSRLVHFVMILYQMWITSGETKS</sequence>
<dbReference type="PANTHER" id="PTHR11533">
    <property type="entry name" value="PROTEASE M1 ZINC METALLOPROTEASE"/>
    <property type="match status" value="1"/>
</dbReference>
<evidence type="ECO:0000313" key="25">
    <source>
        <dbReference type="Proteomes" id="UP000314980"/>
    </source>
</evidence>
<dbReference type="GO" id="GO:0005886">
    <property type="term" value="C:plasma membrane"/>
    <property type="evidence" value="ECO:0007669"/>
    <property type="project" value="UniProtKB-SubCell"/>
</dbReference>
<keyword evidence="9 17" id="KW-0862">Zinc</keyword>
<feature type="domain" description="ERAP1-like C-terminal" evidence="22">
    <location>
        <begin position="706"/>
        <end position="832"/>
    </location>
</feature>
<dbReference type="PANTHER" id="PTHR11533:SF172">
    <property type="entry name" value="AMINOPEPTIDASE N"/>
    <property type="match status" value="1"/>
</dbReference>
<dbReference type="Pfam" id="PF17900">
    <property type="entry name" value="Peptidase_M1_N"/>
    <property type="match status" value="1"/>
</dbReference>
<comment type="subcellular location">
    <subcellularLocation>
        <location evidence="1">Cell membrane</location>
        <topology evidence="1">Single-pass type II membrane protein</topology>
    </subcellularLocation>
</comment>
<feature type="active site" description="Proton acceptor" evidence="16">
    <location>
        <position position="386"/>
    </location>
</feature>
<dbReference type="AlphaFoldDB" id="A0A4W6F8S3"/>
<dbReference type="Pfam" id="PF01433">
    <property type="entry name" value="Peptidase_M1"/>
    <property type="match status" value="1"/>
</dbReference>
<feature type="binding site" evidence="17">
    <location>
        <position position="408"/>
    </location>
    <ligand>
        <name>Zn(2+)</name>
        <dbReference type="ChEBI" id="CHEBI:29105"/>
        <note>catalytic</note>
    </ligand>
</feature>
<protein>
    <recommendedName>
        <fullName evidence="19">Aminopeptidase</fullName>
        <ecNumber evidence="19">3.4.11.-</ecNumber>
    </recommendedName>
</protein>
<dbReference type="InterPro" id="IPR001930">
    <property type="entry name" value="Peptidase_M1"/>
</dbReference>
<dbReference type="Pfam" id="PF11838">
    <property type="entry name" value="ERAP1_C"/>
    <property type="match status" value="1"/>
</dbReference>
<evidence type="ECO:0000259" key="22">
    <source>
        <dbReference type="Pfam" id="PF11838"/>
    </source>
</evidence>
<evidence type="ECO:0000259" key="21">
    <source>
        <dbReference type="Pfam" id="PF01433"/>
    </source>
</evidence>
<keyword evidence="8 19" id="KW-0378">Hydrolase</keyword>
<evidence type="ECO:0000256" key="8">
    <source>
        <dbReference type="ARBA" id="ARBA00022801"/>
    </source>
</evidence>
<proteinExistence type="inferred from homology"/>
<evidence type="ECO:0000256" key="19">
    <source>
        <dbReference type="RuleBase" id="RU364040"/>
    </source>
</evidence>
<feature type="binding site" evidence="17">
    <location>
        <position position="385"/>
    </location>
    <ligand>
        <name>Zn(2+)</name>
        <dbReference type="ChEBI" id="CHEBI:29105"/>
        <note>catalytic</note>
    </ligand>
</feature>
<gene>
    <name evidence="24" type="primary">ANPEP</name>
</gene>
<comment type="similarity">
    <text evidence="2 19">Belongs to the peptidase M1 family.</text>
</comment>
<dbReference type="GO" id="GO:0006508">
    <property type="term" value="P:proteolysis"/>
    <property type="evidence" value="ECO:0007669"/>
    <property type="project" value="UniProtKB-KW"/>
</dbReference>
<evidence type="ECO:0000256" key="5">
    <source>
        <dbReference type="ARBA" id="ARBA00022670"/>
    </source>
</evidence>
<dbReference type="SUPFAM" id="SSF63737">
    <property type="entry name" value="Leukotriene A4 hydrolase N-terminal domain"/>
    <property type="match status" value="1"/>
</dbReference>
<evidence type="ECO:0000256" key="18">
    <source>
        <dbReference type="PIRSR" id="PIRSR634016-4"/>
    </source>
</evidence>
<dbReference type="InterPro" id="IPR034016">
    <property type="entry name" value="M1_APN-typ"/>
</dbReference>
<dbReference type="Proteomes" id="UP000314980">
    <property type="component" value="Unassembled WGS sequence"/>
</dbReference>
<dbReference type="InterPro" id="IPR014782">
    <property type="entry name" value="Peptidase_M1_dom"/>
</dbReference>
<organism evidence="24 25">
    <name type="scientific">Lates calcarifer</name>
    <name type="common">Barramundi</name>
    <name type="synonym">Holocentrus calcarifer</name>
    <dbReference type="NCBI Taxonomy" id="8187"/>
    <lineage>
        <taxon>Eukaryota</taxon>
        <taxon>Metazoa</taxon>
        <taxon>Chordata</taxon>
        <taxon>Craniata</taxon>
        <taxon>Vertebrata</taxon>
        <taxon>Euteleostomi</taxon>
        <taxon>Actinopterygii</taxon>
        <taxon>Neopterygii</taxon>
        <taxon>Teleostei</taxon>
        <taxon>Neoteleostei</taxon>
        <taxon>Acanthomorphata</taxon>
        <taxon>Carangaria</taxon>
        <taxon>Carangaria incertae sedis</taxon>
        <taxon>Centropomidae</taxon>
        <taxon>Lates</taxon>
    </lineage>
</organism>
<dbReference type="GO" id="GO:0042277">
    <property type="term" value="F:peptide binding"/>
    <property type="evidence" value="ECO:0007669"/>
    <property type="project" value="TreeGrafter"/>
</dbReference>
<keyword evidence="10" id="KW-0735">Signal-anchor</keyword>
<dbReference type="InterPro" id="IPR027268">
    <property type="entry name" value="Peptidase_M4/M1_CTD_sf"/>
</dbReference>
<reference evidence="24" key="3">
    <citation type="submission" date="2025-09" db="UniProtKB">
        <authorList>
            <consortium name="Ensembl"/>
        </authorList>
    </citation>
    <scope>IDENTIFICATION</scope>
</reference>
<evidence type="ECO:0000256" key="14">
    <source>
        <dbReference type="ARBA" id="ARBA00023157"/>
    </source>
</evidence>
<feature type="compositionally biased region" description="Polar residues" evidence="20">
    <location>
        <begin position="40"/>
        <end position="62"/>
    </location>
</feature>
<dbReference type="GeneTree" id="ENSGT00940000154876"/>
<dbReference type="Gene3D" id="1.25.50.20">
    <property type="match status" value="2"/>
</dbReference>
<dbReference type="InterPro" id="IPR042097">
    <property type="entry name" value="Aminopeptidase_N-like_N_sf"/>
</dbReference>
<evidence type="ECO:0000256" key="17">
    <source>
        <dbReference type="PIRSR" id="PIRSR634016-3"/>
    </source>
</evidence>
<keyword evidence="25" id="KW-1185">Reference proteome</keyword>
<name>A0A4W6F8S3_LATCA</name>
<evidence type="ECO:0000256" key="9">
    <source>
        <dbReference type="ARBA" id="ARBA00022833"/>
    </source>
</evidence>
<dbReference type="InterPro" id="IPR050344">
    <property type="entry name" value="Peptidase_M1_aminopeptidases"/>
</dbReference>
<evidence type="ECO:0000256" key="6">
    <source>
        <dbReference type="ARBA" id="ARBA00022692"/>
    </source>
</evidence>
<evidence type="ECO:0000256" key="2">
    <source>
        <dbReference type="ARBA" id="ARBA00010136"/>
    </source>
</evidence>
<keyword evidence="4" id="KW-1003">Cell membrane</keyword>
<accession>A0A4W6F8S3</accession>
<evidence type="ECO:0000256" key="3">
    <source>
        <dbReference type="ARBA" id="ARBA00022438"/>
    </source>
</evidence>
<keyword evidence="12 19" id="KW-0482">Metalloprotease</keyword>
<feature type="region of interest" description="Disordered" evidence="20">
    <location>
        <begin position="39"/>
        <end position="65"/>
    </location>
</feature>
<comment type="cofactor">
    <cofactor evidence="17 19">
        <name>Zn(2+)</name>
        <dbReference type="ChEBI" id="CHEBI:29105"/>
    </cofactor>
    <text evidence="17 19">Binds 1 zinc ion per subunit.</text>
</comment>
<feature type="site" description="Transition state stabilizer" evidence="18">
    <location>
        <position position="474"/>
    </location>
</feature>
<dbReference type="GO" id="GO:0070006">
    <property type="term" value="F:metalloaminopeptidase activity"/>
    <property type="evidence" value="ECO:0007669"/>
    <property type="project" value="TreeGrafter"/>
</dbReference>
<keyword evidence="6 19" id="KW-0812">Transmembrane</keyword>
<feature type="transmembrane region" description="Helical" evidence="19">
    <location>
        <begin position="12"/>
        <end position="33"/>
    </location>
</feature>
<evidence type="ECO:0000256" key="7">
    <source>
        <dbReference type="ARBA" id="ARBA00022723"/>
    </source>
</evidence>
<feature type="binding site" evidence="17">
    <location>
        <position position="389"/>
    </location>
    <ligand>
        <name>Zn(2+)</name>
        <dbReference type="ChEBI" id="CHEBI:29105"/>
        <note>catalytic</note>
    </ligand>
</feature>
<evidence type="ECO:0000256" key="15">
    <source>
        <dbReference type="ARBA" id="ARBA00023180"/>
    </source>
</evidence>
<evidence type="ECO:0000256" key="1">
    <source>
        <dbReference type="ARBA" id="ARBA00004401"/>
    </source>
</evidence>
<feature type="domain" description="Aminopeptidase N-like N-terminal" evidence="23">
    <location>
        <begin position="77"/>
        <end position="277"/>
    </location>
</feature>
<evidence type="ECO:0000256" key="12">
    <source>
        <dbReference type="ARBA" id="ARBA00023049"/>
    </source>
</evidence>
<evidence type="ECO:0000256" key="20">
    <source>
        <dbReference type="SAM" id="MobiDB-lite"/>
    </source>
</evidence>
<evidence type="ECO:0000313" key="24">
    <source>
        <dbReference type="Ensembl" id="ENSLCAP00010046460.1"/>
    </source>
</evidence>
<keyword evidence="5 19" id="KW-0645">Protease</keyword>
<keyword evidence="15" id="KW-0325">Glycoprotein</keyword>
<dbReference type="Gene3D" id="1.10.390.10">
    <property type="entry name" value="Neutral Protease Domain 2"/>
    <property type="match status" value="1"/>
</dbReference>
<evidence type="ECO:0000259" key="23">
    <source>
        <dbReference type="Pfam" id="PF17900"/>
    </source>
</evidence>
<dbReference type="GO" id="GO:0005737">
    <property type="term" value="C:cytoplasm"/>
    <property type="evidence" value="ECO:0007669"/>
    <property type="project" value="TreeGrafter"/>
</dbReference>
<evidence type="ECO:0000256" key="10">
    <source>
        <dbReference type="ARBA" id="ARBA00022968"/>
    </source>
</evidence>
<dbReference type="GO" id="GO:0043171">
    <property type="term" value="P:peptide catabolic process"/>
    <property type="evidence" value="ECO:0007669"/>
    <property type="project" value="TreeGrafter"/>
</dbReference>
<evidence type="ECO:0000256" key="16">
    <source>
        <dbReference type="PIRSR" id="PIRSR634016-1"/>
    </source>
</evidence>
<dbReference type="InterPro" id="IPR024571">
    <property type="entry name" value="ERAP1-like_C_dom"/>
</dbReference>
<dbReference type="CDD" id="cd09601">
    <property type="entry name" value="M1_APN-Q_like"/>
    <property type="match status" value="1"/>
</dbReference>
<dbReference type="GO" id="GO:0008270">
    <property type="term" value="F:zinc ion binding"/>
    <property type="evidence" value="ECO:0007669"/>
    <property type="project" value="UniProtKB-UniRule"/>
</dbReference>
<dbReference type="FunFam" id="1.10.390.10:FF:000016">
    <property type="entry name" value="Glutamyl aminopeptidase"/>
    <property type="match status" value="1"/>
</dbReference>
<dbReference type="SUPFAM" id="SSF55486">
    <property type="entry name" value="Metalloproteases ('zincins'), catalytic domain"/>
    <property type="match status" value="1"/>
</dbReference>
<keyword evidence="13 19" id="KW-0472">Membrane</keyword>
<reference evidence="25" key="1">
    <citation type="submission" date="2015-09" db="EMBL/GenBank/DDBJ databases">
        <authorList>
            <person name="Sai Rama Sridatta P."/>
        </authorList>
    </citation>
    <scope>NUCLEOTIDE SEQUENCE [LARGE SCALE GENOMIC DNA]</scope>
</reference>
<dbReference type="EC" id="3.4.11.-" evidence="19"/>
<dbReference type="InterPro" id="IPR045357">
    <property type="entry name" value="Aminopeptidase_N-like_N"/>
</dbReference>
<keyword evidence="14" id="KW-1015">Disulfide bond</keyword>
<reference evidence="24" key="2">
    <citation type="submission" date="2025-08" db="UniProtKB">
        <authorList>
            <consortium name="Ensembl"/>
        </authorList>
    </citation>
    <scope>IDENTIFICATION</scope>
</reference>
<evidence type="ECO:0000256" key="11">
    <source>
        <dbReference type="ARBA" id="ARBA00022989"/>
    </source>
</evidence>
<feature type="domain" description="Peptidase M1 membrane alanine aminopeptidase" evidence="21">
    <location>
        <begin position="313"/>
        <end position="540"/>
    </location>
</feature>
<dbReference type="Gene3D" id="2.60.40.1730">
    <property type="entry name" value="tricorn interacting facor f3 domain"/>
    <property type="match status" value="1"/>
</dbReference>
<keyword evidence="11 19" id="KW-1133">Transmembrane helix</keyword>
<evidence type="ECO:0000256" key="4">
    <source>
        <dbReference type="ARBA" id="ARBA00022475"/>
    </source>
</evidence>
<keyword evidence="7 17" id="KW-0479">Metal-binding</keyword>
<evidence type="ECO:0000256" key="13">
    <source>
        <dbReference type="ARBA" id="ARBA00023136"/>
    </source>
</evidence>